<dbReference type="GO" id="GO:0016491">
    <property type="term" value="F:oxidoreductase activity"/>
    <property type="evidence" value="ECO:0007669"/>
    <property type="project" value="InterPro"/>
</dbReference>
<dbReference type="PANTHER" id="PTHR33563:SF1">
    <property type="entry name" value="3-DEHYDROQUINATE SYNTHASE"/>
    <property type="match status" value="1"/>
</dbReference>
<feature type="region of interest" description="Disordered" evidence="3">
    <location>
        <begin position="457"/>
        <end position="560"/>
    </location>
</feature>
<feature type="compositionally biased region" description="Polar residues" evidence="3">
    <location>
        <begin position="369"/>
        <end position="380"/>
    </location>
</feature>
<comment type="caution">
    <text evidence="6">The sequence shown here is derived from an EMBL/GenBank/DDBJ whole genome shotgun (WGS) entry which is preliminary data.</text>
</comment>
<keyword evidence="2" id="KW-0057">Aromatic amino acid biosynthesis</keyword>
<feature type="compositionally biased region" description="Polar residues" evidence="3">
    <location>
        <begin position="402"/>
        <end position="419"/>
    </location>
</feature>
<dbReference type="GO" id="GO:0009073">
    <property type="term" value="P:aromatic amino acid family biosynthetic process"/>
    <property type="evidence" value="ECO:0007669"/>
    <property type="project" value="UniProtKB-KW"/>
</dbReference>
<organism evidence="6 7">
    <name type="scientific">Apatococcus lobatus</name>
    <dbReference type="NCBI Taxonomy" id="904363"/>
    <lineage>
        <taxon>Eukaryota</taxon>
        <taxon>Viridiplantae</taxon>
        <taxon>Chlorophyta</taxon>
        <taxon>core chlorophytes</taxon>
        <taxon>Trebouxiophyceae</taxon>
        <taxon>Chlorellales</taxon>
        <taxon>Chlorellaceae</taxon>
        <taxon>Apatococcus</taxon>
    </lineage>
</organism>
<feature type="compositionally biased region" description="Polar residues" evidence="3">
    <location>
        <begin position="457"/>
        <end position="473"/>
    </location>
</feature>
<accession>A0AAW1QZK8</accession>
<evidence type="ECO:0000313" key="6">
    <source>
        <dbReference type="EMBL" id="KAK9826577.1"/>
    </source>
</evidence>
<evidence type="ECO:0000256" key="2">
    <source>
        <dbReference type="ARBA" id="ARBA00023141"/>
    </source>
</evidence>
<dbReference type="GO" id="GO:0008652">
    <property type="term" value="P:amino acid biosynthetic process"/>
    <property type="evidence" value="ECO:0007669"/>
    <property type="project" value="UniProtKB-KW"/>
</dbReference>
<evidence type="ECO:0000313" key="7">
    <source>
        <dbReference type="Proteomes" id="UP001438707"/>
    </source>
</evidence>
<dbReference type="PANTHER" id="PTHR33563">
    <property type="match status" value="1"/>
</dbReference>
<evidence type="ECO:0000259" key="4">
    <source>
        <dbReference type="Pfam" id="PF01959"/>
    </source>
</evidence>
<feature type="compositionally biased region" description="Polar residues" evidence="3">
    <location>
        <begin position="766"/>
        <end position="782"/>
    </location>
</feature>
<dbReference type="Pfam" id="PF01959">
    <property type="entry name" value="DHQS"/>
    <property type="match status" value="1"/>
</dbReference>
<reference evidence="6 7" key="1">
    <citation type="journal article" date="2024" name="Nat. Commun.">
        <title>Phylogenomics reveals the evolutionary origins of lichenization in chlorophyte algae.</title>
        <authorList>
            <person name="Puginier C."/>
            <person name="Libourel C."/>
            <person name="Otte J."/>
            <person name="Skaloud P."/>
            <person name="Haon M."/>
            <person name="Grisel S."/>
            <person name="Petersen M."/>
            <person name="Berrin J.G."/>
            <person name="Delaux P.M."/>
            <person name="Dal Grande F."/>
            <person name="Keller J."/>
        </authorList>
    </citation>
    <scope>NUCLEOTIDE SEQUENCE [LARGE SCALE GENOMIC DNA]</scope>
    <source>
        <strain evidence="6 7">SAG 2145</strain>
    </source>
</reference>
<feature type="region of interest" description="Disordered" evidence="3">
    <location>
        <begin position="577"/>
        <end position="782"/>
    </location>
</feature>
<dbReference type="Proteomes" id="UP001438707">
    <property type="component" value="Unassembled WGS sequence"/>
</dbReference>
<feature type="compositionally biased region" description="Low complexity" evidence="3">
    <location>
        <begin position="748"/>
        <end position="764"/>
    </location>
</feature>
<evidence type="ECO:0000256" key="1">
    <source>
        <dbReference type="ARBA" id="ARBA00022605"/>
    </source>
</evidence>
<feature type="compositionally biased region" description="Polar residues" evidence="3">
    <location>
        <begin position="489"/>
        <end position="507"/>
    </location>
</feature>
<dbReference type="InterPro" id="IPR002812">
    <property type="entry name" value="DHQS"/>
</dbReference>
<evidence type="ECO:0008006" key="8">
    <source>
        <dbReference type="Google" id="ProtNLM"/>
    </source>
</evidence>
<feature type="domain" description="3-dehydroquinate synthase C-terminal" evidence="5">
    <location>
        <begin position="230"/>
        <end position="368"/>
    </location>
</feature>
<dbReference type="Pfam" id="PF26558">
    <property type="entry name" value="DHQS_2nd"/>
    <property type="match status" value="2"/>
</dbReference>
<feature type="compositionally biased region" description="Low complexity" evidence="3">
    <location>
        <begin position="389"/>
        <end position="401"/>
    </location>
</feature>
<dbReference type="InterPro" id="IPR056179">
    <property type="entry name" value="DHQS_C"/>
</dbReference>
<dbReference type="EMBL" id="JALJOS010000020">
    <property type="protein sequence ID" value="KAK9826577.1"/>
    <property type="molecule type" value="Genomic_DNA"/>
</dbReference>
<dbReference type="GO" id="GO:0003856">
    <property type="term" value="F:3-dehydroquinate synthase activity"/>
    <property type="evidence" value="ECO:0007669"/>
    <property type="project" value="InterPro"/>
</dbReference>
<keyword evidence="7" id="KW-1185">Reference proteome</keyword>
<dbReference type="InterPro" id="IPR030960">
    <property type="entry name" value="DHQS/DOIS_N"/>
</dbReference>
<proteinExistence type="predicted"/>
<name>A0AAW1QZK8_9CHLO</name>
<feature type="compositionally biased region" description="Low complexity" evidence="3">
    <location>
        <begin position="619"/>
        <end position="638"/>
    </location>
</feature>
<protein>
    <recommendedName>
        <fullName evidence="8">3-dehydroquinate synthase</fullName>
    </recommendedName>
</protein>
<gene>
    <name evidence="6" type="ORF">WJX74_003782</name>
</gene>
<dbReference type="AlphaFoldDB" id="A0AAW1QZK8"/>
<feature type="domain" description="3-dehydroquinate synthase C-terminal" evidence="5">
    <location>
        <begin position="786"/>
        <end position="821"/>
    </location>
</feature>
<sequence>MIPICKNARSHIRCSILQETGQPARTRHGPLGTQHALLRGRCLASPRATVATRVGAAPSEKLLWVQTKDQGVFTSAIESGLQHFLFEQQDAGLAEIWQKIAQLTACFQDSTKIVDADHKQVATMLEISTPADLKAAQLSRDYQGLVILAASDWRMIPAENMVAAFQESGAQLMAVSHTAEDGQAMLEALEAGVAGVVLRTNDPGQVKKLAAYVKGRNAAAKPRLPFSVGTVVRIEPVGMADRVCVDTCSILHPGEGLMVGSFARALFLVHSECAESQYIASRPFRINAGPVHAYVAGSGGKTAYLSELVSGSEVTVVDQTGRTRQALVGRCKIEKRPMVLVEAETEDGMLHSLLLQNAETVRLVGPASPDTTTPSTQPFASSVAAMGTSEPHSSGSPSSSHDATNIPQQTPAHRAQTANGPPLAPTMPEAARSGAVGTQAISLDAVHDALAGMQQRTGLDSEQEMPSVSQQAAGLSPELPNSPVITPDPHQQSGSMGRSAYISTNSGSHGGPSTELQGSAAAPSRATVEPGAGAGRDTRTASSSEKAHGSGPAGAYGDVVDRDITPEGLAMWEQIAAASSKAASGPDSVQSIEVTAAGLSPESTSTAGAAEPPSNSPTAGSAAGGSSRSLSAAGSGIAPMTPDDEDVTPEGLAMWQHIAAASRRAASEPEKPPPTDAGADAAARIWQDIQAAATKAASEPDFPELTPPAAEPAQIPEKGVEGLPAMRRSEVHQQPSVALKQSKLTNSQPQAVAAASASGPGKVAQPLNTPSSRPADRNTSQAVGYKTLSVTELQIGDKVFVWQQAGARHTGISIQESIIER</sequence>
<evidence type="ECO:0000259" key="5">
    <source>
        <dbReference type="Pfam" id="PF26558"/>
    </source>
</evidence>
<feature type="region of interest" description="Disordered" evidence="3">
    <location>
        <begin position="364"/>
        <end position="436"/>
    </location>
</feature>
<evidence type="ECO:0000256" key="3">
    <source>
        <dbReference type="SAM" id="MobiDB-lite"/>
    </source>
</evidence>
<feature type="domain" description="3-dehydroquinate synthase N-terminal" evidence="4">
    <location>
        <begin position="61"/>
        <end position="213"/>
    </location>
</feature>
<keyword evidence="1" id="KW-0028">Amino-acid biosynthesis</keyword>